<feature type="coiled-coil region" evidence="4">
    <location>
        <begin position="1316"/>
        <end position="1421"/>
    </location>
</feature>
<dbReference type="EMBL" id="DS990644">
    <property type="protein sequence ID" value="EGC49718.1"/>
    <property type="molecule type" value="Genomic_DNA"/>
</dbReference>
<feature type="coiled-coil region" evidence="4">
    <location>
        <begin position="417"/>
        <end position="514"/>
    </location>
</feature>
<feature type="coiled-coil region" evidence="4">
    <location>
        <begin position="1465"/>
        <end position="1492"/>
    </location>
</feature>
<dbReference type="InterPro" id="IPR057577">
    <property type="entry name" value="Nucleoprot-TPR/MLP1_dom"/>
</dbReference>
<dbReference type="HOGENOM" id="CLU_001250_0_0_1"/>
<dbReference type="GO" id="GO:0017056">
    <property type="term" value="F:structural constituent of nuclear pore"/>
    <property type="evidence" value="ECO:0007669"/>
    <property type="project" value="TreeGrafter"/>
</dbReference>
<feature type="coiled-coil region" evidence="4">
    <location>
        <begin position="34"/>
        <end position="114"/>
    </location>
</feature>
<keyword evidence="3" id="KW-0539">Nucleus</keyword>
<evidence type="ECO:0000259" key="8">
    <source>
        <dbReference type="Pfam" id="PF25785"/>
    </source>
</evidence>
<evidence type="ECO:0000313" key="9">
    <source>
        <dbReference type="EMBL" id="EGC49718.1"/>
    </source>
</evidence>
<feature type="region of interest" description="Disordered" evidence="5">
    <location>
        <begin position="1212"/>
        <end position="1232"/>
    </location>
</feature>
<evidence type="ECO:0000256" key="3">
    <source>
        <dbReference type="ARBA" id="ARBA00023242"/>
    </source>
</evidence>
<evidence type="ECO:0000259" key="7">
    <source>
        <dbReference type="Pfam" id="PF25481"/>
    </source>
</evidence>
<sequence>MATVAVDIPFLSSHYSIPETSLNTLSQNPTVELVNQLLESISTKAREAEELKSDKLRLDVELENAVRSGESKVKVLKNSVEKGLAEIASLRGKLQESDNSRSSLESELASLRSSTSASETEFSSLKSRIDSLESSNRDTLALLESKSNAYDKLADDLSTQHKKTIELRREVATLEQKLQAANSASSSARFREQSLQQELELLKKNNEWFENELKTKSGEYLKFRKEKSARISELQRLNEDANSNIDALRRSENNLKSRLDEVEQKYEDSLATIQQLKEEAIQATESFRIELDSSSRLAQLQQTAAETAKRRVKECQLALEKMRDDAAEEISRLRAEIETEHSDKEAAERRVAELELNVRELQSEISATRHQPMSPGLGVNGAGLSTPLRPGTPVGAFSPRTSRTKGSLTLTQMYSEYDKMRTLLAAEQRNNQELKATMDEMVQDLESSKPEIDELRADHSRLEAAVVEMSNILDTAGKERDDATREARKWQGQVEGLEREGQILRQQLRDLSCQVKVLVMEVHLLGSGEKGYDRAELEKIAQGEMDDSSQDLNETGRFITLHLTTFKNVNELQQQNVTLRRMLRDLGDKMEGEEARRKSESYQKDQEELKELRVRVQTYRDEMANLIAQTKSYIKERDTFRSMLTRRRETGESTNPFSQSLPLGTAAPIATGDTVAQSQEGPDYTELLRKLQANFDSFRQETATDHSSLKQQVNDLTRKNSELQSEISRSNSQLAAAVQRAELLQSNFNLLKGENVELQKRHAILMENANKQDLRTQQVAEDLVEARGLVDSQRRETENLKAEKELWKKIEKRLMEDNESLLNERARLDSLNANLQSMLNEREHLESESRRRLQSTVESLESELQTTKRKLNEEMEEAKKSTLRREYENSQNQKRIDDLVTSLSAVREDLINTKSTRDHLQSRVDELSVELKSAEERLEVLQRKPIVATTAAPPAPPDTEPNAAVDEGGLSREQELAFEVSELKRDLELAKSELEHAKEQVEDYKAISQSTEERLQSVTDTNEQYQEDTNRLLEEKDGKISELQKRVEEITSELAMTNDELSKLRDQEADSQRRFDDQKLVLEAEISRLKEQDERYAAAAQYHQQDLKAQAEIAQHAQQNYENELVKHAEAAKNLQMVRAEASELKLEVVNLRTQAESAKNNLLKEEENWNEMKGRYEREITELNRRREEVANQNTLLHQQLENITRQISTLQRDKESMPEEADEAGSSSSSLEGLQEVIKFLRREKEIVDVQYHLSTQEAKRLRQQLDYAQSQLDDTRLKLEQQRRAEADSEHNMLNHKKLMDTLNELNLFRESSVTLRNQAKQAEAALAEKSARVEELTQRIGPLETRIRELENIVETKDGEFKLLQEDRDRWQQRTQNILQKYDRVDPVEMEALKEKLAALEKERNEAVSARDEHQAQVTTLSTQVKQGEERIQTMRSTLTDQFKARSKELSSRIQAKQVELNTAIQEKEVIQLELDRTKEELNALKAKLPADDGVPAPVPAPVAVSQNVTDAQQPPAAQPIMPPTNDSASVEKIKALEEKIQRLEAALAEKEATIDQKVKERVDKMKETLNNKLAEYKTLHKEEVEKLKASHQQELESAVSSAAKPDGVPDLTDAQARELVAKNETIRAIVRNNIKNAVTKERAAMANKEVQIAATPDADAIKELEKKFSEARDAIIKERDQKIGSAVELAEKKLLAKLSMTEGRARNAQAKLEVLQKAAVETPQRPVVEVWEIAKVTRPAPVAVAVQPPPAAQIQPQQIQSPALKPTRTESPAHPPSPTPQTPTAHSQTRMQPQLAQPQPSPSPAPAQRAPTVGSPKPTQVAPAQASQQQQQPAQQHQPVQQQQPAQQQQPEQQQQQHSQPGTSNQQSPAQQLNQSQATSSLPNRPPQSNHHPAIGTGPGVLRALQSGLPIARGGRGRGGPSSQPHNPFGPQATEQQGQGQPPQQQQAIGRGSGLPRGGARGRGGQGRGGAQNVQTSNLPQGQSQPSPRGGRGALNAHARQFIPQGNKRARDDGGEGSDSGSGKRIRGGGAGS</sequence>
<feature type="domain" description="Nucleoprotein TPR/MPL1" evidence="7">
    <location>
        <begin position="183"/>
        <end position="261"/>
    </location>
</feature>
<organism evidence="11">
    <name type="scientific">Ajellomyces capsulatus (strain H88)</name>
    <name type="common">Darling's disease fungus</name>
    <name type="synonym">Histoplasma capsulatum</name>
    <dbReference type="NCBI Taxonomy" id="544711"/>
    <lineage>
        <taxon>Eukaryota</taxon>
        <taxon>Fungi</taxon>
        <taxon>Dikarya</taxon>
        <taxon>Ascomycota</taxon>
        <taxon>Pezizomycotina</taxon>
        <taxon>Eurotiomycetes</taxon>
        <taxon>Eurotiomycetidae</taxon>
        <taxon>Onygenales</taxon>
        <taxon>Ajellomycetaceae</taxon>
        <taxon>Histoplasma</taxon>
    </lineage>
</organism>
<dbReference type="Proteomes" id="UP000663419">
    <property type="component" value="Chromosome 2"/>
</dbReference>
<name>F0UUZ1_AJEC8</name>
<dbReference type="GO" id="GO:0006406">
    <property type="term" value="P:mRNA export from nucleus"/>
    <property type="evidence" value="ECO:0007669"/>
    <property type="project" value="TreeGrafter"/>
</dbReference>
<dbReference type="OrthoDB" id="343070at2759"/>
<evidence type="ECO:0000256" key="5">
    <source>
        <dbReference type="SAM" id="MobiDB-lite"/>
    </source>
</evidence>
<proteinExistence type="predicted"/>
<feature type="domain" description="NUA/TPR/MLP1-2-like" evidence="8">
    <location>
        <begin position="486"/>
        <end position="595"/>
    </location>
</feature>
<dbReference type="InterPro" id="IPR012929">
    <property type="entry name" value="Nucleoprot-TPR/MLP1-2_dom"/>
</dbReference>
<feature type="compositionally biased region" description="Low complexity" evidence="5">
    <location>
        <begin position="1787"/>
        <end position="1803"/>
    </location>
</feature>
<feature type="compositionally biased region" description="Basic and acidic residues" evidence="5">
    <location>
        <begin position="842"/>
        <end position="851"/>
    </location>
</feature>
<evidence type="ECO:0000259" key="6">
    <source>
        <dbReference type="Pfam" id="PF07926"/>
    </source>
</evidence>
<feature type="coiled-coil region" evidence="4">
    <location>
        <begin position="917"/>
        <end position="944"/>
    </location>
</feature>
<dbReference type="Pfam" id="PF25481">
    <property type="entry name" value="Nucleoprot-TPR"/>
    <property type="match status" value="1"/>
</dbReference>
<feature type="coiled-coil region" evidence="4">
    <location>
        <begin position="569"/>
        <end position="629"/>
    </location>
</feature>
<evidence type="ECO:0000256" key="4">
    <source>
        <dbReference type="SAM" id="Coils"/>
    </source>
</evidence>
<feature type="compositionally biased region" description="Gly residues" evidence="5">
    <location>
        <begin position="1956"/>
        <end position="1975"/>
    </location>
</feature>
<reference evidence="11" key="1">
    <citation type="submission" date="2008-07" db="EMBL/GenBank/DDBJ databases">
        <title>Annotation of Ajellomyces capsulatus strain H88.</title>
        <authorList>
            <person name="Champion M."/>
            <person name="Cuomo C."/>
            <person name="Ma L.-J."/>
            <person name="Henn M.R."/>
            <person name="Sil A."/>
            <person name="Goldman B."/>
            <person name="Young S.K."/>
            <person name="Kodira C.D."/>
            <person name="Zeng Q."/>
            <person name="Koehrsen M."/>
            <person name="Alvarado L."/>
            <person name="Berlin A."/>
            <person name="Borenstein D."/>
            <person name="Chen Z."/>
            <person name="Engels R."/>
            <person name="Freedman E."/>
            <person name="Gellesch M."/>
            <person name="Goldberg J."/>
            <person name="Griggs A."/>
            <person name="Gujja S."/>
            <person name="Heiman D."/>
            <person name="Hepburn T."/>
            <person name="Howarth C."/>
            <person name="Jen D."/>
            <person name="Larson L."/>
            <person name="Lewis B."/>
            <person name="Mehta T."/>
            <person name="Park D."/>
            <person name="Pearson M."/>
            <person name="Roberts A."/>
            <person name="Saif S."/>
            <person name="Shea T."/>
            <person name="Shenoy N."/>
            <person name="Sisk P."/>
            <person name="Stolte C."/>
            <person name="Sykes S."/>
            <person name="Walk T."/>
            <person name="White J."/>
            <person name="Yandava C."/>
            <person name="Klein B."/>
            <person name="McEwen J.G."/>
            <person name="Puccia R."/>
            <person name="Goldman G.H."/>
            <person name="Felipe M.S."/>
            <person name="Nino-Vega G."/>
            <person name="San-Blas G."/>
            <person name="Taylor J."/>
            <person name="Mendoza L."/>
            <person name="Galagan J."/>
            <person name="Nusbaum C."/>
            <person name="Birren B."/>
        </authorList>
    </citation>
    <scope>NUCLEOTIDE SEQUENCE [LARGE SCALE GENOMIC DNA]</scope>
    <source>
        <strain evidence="11">H88</strain>
    </source>
</reference>
<gene>
    <name evidence="9" type="ORF">HCEG_08933</name>
    <name evidence="10" type="ORF">I7I53_06291</name>
</gene>
<dbReference type="Pfam" id="PF07926">
    <property type="entry name" value="TPR_MLP1_2"/>
    <property type="match status" value="1"/>
</dbReference>
<keyword evidence="2 4" id="KW-0175">Coiled coil</keyword>
<feature type="compositionally biased region" description="Polar residues" evidence="5">
    <location>
        <begin position="1977"/>
        <end position="1992"/>
    </location>
</feature>
<feature type="compositionally biased region" description="Low complexity" evidence="5">
    <location>
        <begin position="1941"/>
        <end position="1952"/>
    </location>
</feature>
<dbReference type="PANTHER" id="PTHR18898">
    <property type="entry name" value="NUCLEOPROTEIN TPR-RELATED"/>
    <property type="match status" value="1"/>
</dbReference>
<dbReference type="GO" id="GO:0005643">
    <property type="term" value="C:nuclear pore"/>
    <property type="evidence" value="ECO:0007669"/>
    <property type="project" value="TreeGrafter"/>
</dbReference>
<dbReference type="VEuPathDB" id="FungiDB:I7I53_06291"/>
<feature type="coiled-coil region" evidence="4">
    <location>
        <begin position="1531"/>
        <end position="1606"/>
    </location>
</feature>
<evidence type="ECO:0000256" key="1">
    <source>
        <dbReference type="ARBA" id="ARBA00004123"/>
    </source>
</evidence>
<accession>F0UUZ1</accession>
<feature type="region of interest" description="Disordered" evidence="5">
    <location>
        <begin position="842"/>
        <end position="868"/>
    </location>
</feature>
<feature type="region of interest" description="Disordered" evidence="5">
    <location>
        <begin position="1511"/>
        <end position="1531"/>
    </location>
</feature>
<dbReference type="Pfam" id="PF25785">
    <property type="entry name" value="TPR"/>
    <property type="match status" value="1"/>
</dbReference>
<dbReference type="GO" id="GO:0006606">
    <property type="term" value="P:protein import into nucleus"/>
    <property type="evidence" value="ECO:0007669"/>
    <property type="project" value="InterPro"/>
</dbReference>
<dbReference type="InterPro" id="IPR057974">
    <property type="entry name" value="NUA/TPR/MLP1-2-like_dom"/>
</dbReference>
<dbReference type="EMBL" id="CP069103">
    <property type="protein sequence ID" value="QSS51066.1"/>
    <property type="molecule type" value="Genomic_DNA"/>
</dbReference>
<reference evidence="10" key="2">
    <citation type="submission" date="2021-01" db="EMBL/GenBank/DDBJ databases">
        <title>Chromosome-level genome assembly of a human fungal pathogen reveals clustering of transcriptionally co-regulated genes.</title>
        <authorList>
            <person name="Voorhies M."/>
            <person name="Cohen S."/>
            <person name="Shea T.P."/>
            <person name="Petrus S."/>
            <person name="Munoz J.F."/>
            <person name="Poplawski S."/>
            <person name="Goldman W.E."/>
            <person name="Michael T."/>
            <person name="Cuomo C.A."/>
            <person name="Sil A."/>
            <person name="Beyhan S."/>
        </authorList>
    </citation>
    <scope>NUCLEOTIDE SEQUENCE</scope>
    <source>
        <strain evidence="10">H88</strain>
    </source>
</reference>
<feature type="compositionally biased region" description="Low complexity" evidence="5">
    <location>
        <begin position="1825"/>
        <end position="1883"/>
    </location>
</feature>
<comment type="subcellular location">
    <subcellularLocation>
        <location evidence="1">Nucleus</location>
    </subcellularLocation>
</comment>
<feature type="domain" description="Nucleoprotein TPR/MLP1-2" evidence="6">
    <location>
        <begin position="1078"/>
        <end position="1205"/>
    </location>
</feature>
<feature type="coiled-coil region" evidence="4">
    <location>
        <begin position="1666"/>
        <end position="1723"/>
    </location>
</feature>
<dbReference type="PANTHER" id="PTHR18898:SF2">
    <property type="entry name" value="NUCLEOPROTEIN TPR"/>
    <property type="match status" value="1"/>
</dbReference>
<feature type="compositionally biased region" description="Polar residues" evidence="5">
    <location>
        <begin position="854"/>
        <end position="865"/>
    </location>
</feature>
<protein>
    <submittedName>
        <fullName evidence="9">Filament-forming protein</fullName>
    </submittedName>
</protein>
<evidence type="ECO:0000256" key="2">
    <source>
        <dbReference type="ARBA" id="ARBA00023054"/>
    </source>
</evidence>
<dbReference type="STRING" id="544711.F0UUZ1"/>
<dbReference type="OMA" id="HAQQNYE"/>
<feature type="compositionally biased region" description="Polar residues" evidence="5">
    <location>
        <begin position="1884"/>
        <end position="1896"/>
    </location>
</feature>
<dbReference type="Proteomes" id="UP000008142">
    <property type="component" value="Unassembled WGS sequence"/>
</dbReference>
<feature type="coiled-coil region" evidence="4">
    <location>
        <begin position="164"/>
        <end position="371"/>
    </location>
</feature>
<feature type="coiled-coil region" evidence="4">
    <location>
        <begin position="973"/>
        <end position="1074"/>
    </location>
</feature>
<evidence type="ECO:0000313" key="10">
    <source>
        <dbReference type="EMBL" id="QSS51066.1"/>
    </source>
</evidence>
<feature type="compositionally biased region" description="Low complexity" evidence="5">
    <location>
        <begin position="1754"/>
        <end position="1768"/>
    </location>
</feature>
<evidence type="ECO:0000313" key="11">
    <source>
        <dbReference type="Proteomes" id="UP000008142"/>
    </source>
</evidence>
<feature type="region of interest" description="Disordered" evidence="5">
    <location>
        <begin position="1754"/>
        <end position="2038"/>
    </location>
</feature>